<keyword evidence="3" id="KW-1185">Reference proteome</keyword>
<evidence type="ECO:0000313" key="2">
    <source>
        <dbReference type="EMBL" id="EIJ34705.1"/>
    </source>
</evidence>
<gene>
    <name evidence="2" type="ORF">Thini_2138</name>
</gene>
<dbReference type="EMBL" id="JH651384">
    <property type="protein sequence ID" value="EIJ34705.1"/>
    <property type="molecule type" value="Genomic_DNA"/>
</dbReference>
<feature type="compositionally biased region" description="Basic and acidic residues" evidence="1">
    <location>
        <begin position="1"/>
        <end position="10"/>
    </location>
</feature>
<feature type="region of interest" description="Disordered" evidence="1">
    <location>
        <begin position="1"/>
        <end position="48"/>
    </location>
</feature>
<name>A0A656HI52_THINJ</name>
<organism evidence="2 3">
    <name type="scientific">Thiothrix nivea (strain ATCC 35100 / DSM 5205 / JP2)</name>
    <dbReference type="NCBI Taxonomy" id="870187"/>
    <lineage>
        <taxon>Bacteria</taxon>
        <taxon>Pseudomonadati</taxon>
        <taxon>Pseudomonadota</taxon>
        <taxon>Gammaproteobacteria</taxon>
        <taxon>Thiotrichales</taxon>
        <taxon>Thiotrichaceae</taxon>
        <taxon>Thiothrix</taxon>
    </lineage>
</organism>
<feature type="compositionally biased region" description="Polar residues" evidence="1">
    <location>
        <begin position="11"/>
        <end position="23"/>
    </location>
</feature>
<accession>A0A656HI52</accession>
<dbReference type="OrthoDB" id="8781373at2"/>
<evidence type="ECO:0000313" key="3">
    <source>
        <dbReference type="Proteomes" id="UP000005317"/>
    </source>
</evidence>
<reference evidence="3" key="1">
    <citation type="journal article" date="2011" name="Stand. Genomic Sci.">
        <title>Genome sequence of the filamentous, gliding Thiothrix nivea neotype strain (JP2(T)).</title>
        <authorList>
            <person name="Lapidus A."/>
            <person name="Nolan M."/>
            <person name="Lucas S."/>
            <person name="Glavina Del Rio T."/>
            <person name="Tice H."/>
            <person name="Cheng J.F."/>
            <person name="Tapia R."/>
            <person name="Han C."/>
            <person name="Goodwin L."/>
            <person name="Pitluck S."/>
            <person name="Liolios K."/>
            <person name="Pagani I."/>
            <person name="Ivanova N."/>
            <person name="Huntemann M."/>
            <person name="Mavromatis K."/>
            <person name="Mikhailova N."/>
            <person name="Pati A."/>
            <person name="Chen A."/>
            <person name="Palaniappan K."/>
            <person name="Land M."/>
            <person name="Brambilla E.M."/>
            <person name="Rohde M."/>
            <person name="Abt B."/>
            <person name="Verbarg S."/>
            <person name="Goker M."/>
            <person name="Bristow J."/>
            <person name="Eisen J.A."/>
            <person name="Markowitz V."/>
            <person name="Hugenholtz P."/>
            <person name="Kyrpides N.C."/>
            <person name="Klenk H.P."/>
            <person name="Woyke T."/>
        </authorList>
    </citation>
    <scope>NUCLEOTIDE SEQUENCE [LARGE SCALE GENOMIC DNA]</scope>
    <source>
        <strain evidence="3">ATCC 35100 / DSM 5205 / JP2</strain>
    </source>
</reference>
<dbReference type="Proteomes" id="UP000005317">
    <property type="component" value="Unassembled WGS sequence"/>
</dbReference>
<dbReference type="AlphaFoldDB" id="A0A656HI52"/>
<sequence length="124" mass="14307">MPRWTPESRKQQSQLIKQTQPWLESTGAKTVEGKAKSSKNATKHGARSRKNAWFFRELEKEKRKLKEIETMLRGKIGEEGYDALSQIGLEPRDIMTIKLNKLLDTEVPISTHAENSIARFLEKK</sequence>
<proteinExistence type="predicted"/>
<protein>
    <submittedName>
        <fullName evidence="2">Uncharacterized protein</fullName>
    </submittedName>
</protein>
<evidence type="ECO:0000256" key="1">
    <source>
        <dbReference type="SAM" id="MobiDB-lite"/>
    </source>
</evidence>